<evidence type="ECO:0000313" key="2">
    <source>
        <dbReference type="Proteomes" id="UP000032871"/>
    </source>
</evidence>
<evidence type="ECO:0000313" key="1">
    <source>
        <dbReference type="EMBL" id="EFU67079.1"/>
    </source>
</evidence>
<proteinExistence type="predicted"/>
<organism evidence="1 2">
    <name type="scientific">Aggregatibacter segnis ATCC 33393</name>
    <dbReference type="NCBI Taxonomy" id="888057"/>
    <lineage>
        <taxon>Bacteria</taxon>
        <taxon>Pseudomonadati</taxon>
        <taxon>Pseudomonadota</taxon>
        <taxon>Gammaproteobacteria</taxon>
        <taxon>Pasteurellales</taxon>
        <taxon>Pasteurellaceae</taxon>
        <taxon>Aggregatibacter</taxon>
    </lineage>
</organism>
<dbReference type="EMBL" id="AEPS01000010">
    <property type="protein sequence ID" value="EFU67079.1"/>
    <property type="molecule type" value="Genomic_DNA"/>
</dbReference>
<sequence length="41" mass="4933">MLEVRLVLQPFFATFDTFGYGKRHTFQCNLCYIVPHFLCIY</sequence>
<name>E6KZ84_9PAST</name>
<dbReference type="AlphaFoldDB" id="E6KZ84"/>
<dbReference type="HOGENOM" id="CLU_3264659_0_0_6"/>
<gene>
    <name evidence="1" type="ORF">HMPREF9064_1426</name>
</gene>
<dbReference type="Proteomes" id="UP000032871">
    <property type="component" value="Unassembled WGS sequence"/>
</dbReference>
<keyword evidence="2" id="KW-1185">Reference proteome</keyword>
<accession>E6KZ84</accession>
<comment type="caution">
    <text evidence="1">The sequence shown here is derived from an EMBL/GenBank/DDBJ whole genome shotgun (WGS) entry which is preliminary data.</text>
</comment>
<reference evidence="1 2" key="1">
    <citation type="submission" date="2010-12" db="EMBL/GenBank/DDBJ databases">
        <authorList>
            <person name="Muzny D."/>
            <person name="Qin X."/>
            <person name="Deng J."/>
            <person name="Jiang H."/>
            <person name="Liu Y."/>
            <person name="Qu J."/>
            <person name="Song X.-Z."/>
            <person name="Zhang L."/>
            <person name="Thornton R."/>
            <person name="Coyle M."/>
            <person name="Francisco L."/>
            <person name="Jackson L."/>
            <person name="Javaid M."/>
            <person name="Korchina V."/>
            <person name="Kovar C."/>
            <person name="Mata R."/>
            <person name="Mathew T."/>
            <person name="Ngo R."/>
            <person name="Nguyen L."/>
            <person name="Nguyen N."/>
            <person name="Okwuonu G."/>
            <person name="Ongeri F."/>
            <person name="Pham C."/>
            <person name="Simmons D."/>
            <person name="Wilczek-Boney K."/>
            <person name="Hale W."/>
            <person name="Jakkamsetti A."/>
            <person name="Pham P."/>
            <person name="Ruth R."/>
            <person name="San Lucas F."/>
            <person name="Warren J."/>
            <person name="Zhang J."/>
            <person name="Zhao Z."/>
            <person name="Zhou C."/>
            <person name="Zhu D."/>
            <person name="Lee S."/>
            <person name="Bess C."/>
            <person name="Blankenburg K."/>
            <person name="Forbes L."/>
            <person name="Fu Q."/>
            <person name="Gubbala S."/>
            <person name="Hirani K."/>
            <person name="Jayaseelan J.C."/>
            <person name="Lara F."/>
            <person name="Munidasa M."/>
            <person name="Palculict T."/>
            <person name="Patil S."/>
            <person name="Pu L.-L."/>
            <person name="Saada N."/>
            <person name="Tang L."/>
            <person name="Weissenberger G."/>
            <person name="Zhu Y."/>
            <person name="Hemphill L."/>
            <person name="Shang Y."/>
            <person name="Youmans B."/>
            <person name="Ayvaz T."/>
            <person name="Ross M."/>
            <person name="Santibanez J."/>
            <person name="Aqrawi P."/>
            <person name="Gross S."/>
            <person name="Joshi V."/>
            <person name="Fowler G."/>
            <person name="Nazareth L."/>
            <person name="Reid J."/>
            <person name="Worley K."/>
            <person name="Petrosino J."/>
            <person name="Highlander S."/>
            <person name="Gibbs R."/>
        </authorList>
    </citation>
    <scope>NUCLEOTIDE SEQUENCE [LARGE SCALE GENOMIC DNA]</scope>
    <source>
        <strain evidence="1 2">ATCC 33393</strain>
    </source>
</reference>
<protein>
    <submittedName>
        <fullName evidence="1">Uncharacterized protein</fullName>
    </submittedName>
</protein>